<evidence type="ECO:0000256" key="7">
    <source>
        <dbReference type="ARBA" id="ARBA00023163"/>
    </source>
</evidence>
<evidence type="ECO:0000313" key="9">
    <source>
        <dbReference type="EMBL" id="MFD1221464.1"/>
    </source>
</evidence>
<protein>
    <submittedName>
        <fullName evidence="9">PLP-dependent aminotransferase family protein</fullName>
    </submittedName>
</protein>
<keyword evidence="4" id="KW-0663">Pyridoxal phosphate</keyword>
<comment type="caution">
    <text evidence="9">The sequence shown here is derived from an EMBL/GenBank/DDBJ whole genome shotgun (WGS) entry which is preliminary data.</text>
</comment>
<dbReference type="InterPro" id="IPR036390">
    <property type="entry name" value="WH_DNA-bd_sf"/>
</dbReference>
<dbReference type="RefSeq" id="WP_345585426.1">
    <property type="nucleotide sequence ID" value="NZ_BAABJG010000003.1"/>
</dbReference>
<dbReference type="SMART" id="SM00345">
    <property type="entry name" value="HTH_GNTR"/>
    <property type="match status" value="1"/>
</dbReference>
<keyword evidence="6" id="KW-0238">DNA-binding</keyword>
<gene>
    <name evidence="9" type="ORF">ACFQ4B_15190</name>
</gene>
<dbReference type="InterPro" id="IPR000524">
    <property type="entry name" value="Tscrpt_reg_HTH_GntR"/>
</dbReference>
<keyword evidence="3 9" id="KW-0808">Transferase</keyword>
<dbReference type="PANTHER" id="PTHR46577">
    <property type="entry name" value="HTH-TYPE TRANSCRIPTIONAL REGULATORY PROTEIN GABR"/>
    <property type="match status" value="1"/>
</dbReference>
<evidence type="ECO:0000256" key="4">
    <source>
        <dbReference type="ARBA" id="ARBA00022898"/>
    </source>
</evidence>
<dbReference type="InterPro" id="IPR015421">
    <property type="entry name" value="PyrdxlP-dep_Trfase_major"/>
</dbReference>
<evidence type="ECO:0000256" key="2">
    <source>
        <dbReference type="ARBA" id="ARBA00005384"/>
    </source>
</evidence>
<keyword evidence="5" id="KW-0805">Transcription regulation</keyword>
<dbReference type="Gene3D" id="1.10.10.10">
    <property type="entry name" value="Winged helix-like DNA-binding domain superfamily/Winged helix DNA-binding domain"/>
    <property type="match status" value="1"/>
</dbReference>
<dbReference type="SUPFAM" id="SSF46785">
    <property type="entry name" value="Winged helix' DNA-binding domain"/>
    <property type="match status" value="1"/>
</dbReference>
<evidence type="ECO:0000256" key="6">
    <source>
        <dbReference type="ARBA" id="ARBA00023125"/>
    </source>
</evidence>
<dbReference type="InterPro" id="IPR004839">
    <property type="entry name" value="Aminotransferase_I/II_large"/>
</dbReference>
<dbReference type="Gene3D" id="3.40.640.10">
    <property type="entry name" value="Type I PLP-dependent aspartate aminotransferase-like (Major domain)"/>
    <property type="match status" value="1"/>
</dbReference>
<keyword evidence="10" id="KW-1185">Reference proteome</keyword>
<evidence type="ECO:0000256" key="3">
    <source>
        <dbReference type="ARBA" id="ARBA00022576"/>
    </source>
</evidence>
<dbReference type="Pfam" id="PF00392">
    <property type="entry name" value="GntR"/>
    <property type="match status" value="1"/>
</dbReference>
<dbReference type="CDD" id="cd00609">
    <property type="entry name" value="AAT_like"/>
    <property type="match status" value="1"/>
</dbReference>
<dbReference type="SUPFAM" id="SSF53383">
    <property type="entry name" value="PLP-dependent transferases"/>
    <property type="match status" value="1"/>
</dbReference>
<dbReference type="InterPro" id="IPR051446">
    <property type="entry name" value="HTH_trans_reg/aminotransferase"/>
</dbReference>
<feature type="domain" description="HTH gntR-type" evidence="8">
    <location>
        <begin position="11"/>
        <end position="79"/>
    </location>
</feature>
<evidence type="ECO:0000256" key="1">
    <source>
        <dbReference type="ARBA" id="ARBA00001933"/>
    </source>
</evidence>
<dbReference type="Pfam" id="PF00155">
    <property type="entry name" value="Aminotran_1_2"/>
    <property type="match status" value="1"/>
</dbReference>
<dbReference type="CDD" id="cd07377">
    <property type="entry name" value="WHTH_GntR"/>
    <property type="match status" value="1"/>
</dbReference>
<dbReference type="GO" id="GO:0008483">
    <property type="term" value="F:transaminase activity"/>
    <property type="evidence" value="ECO:0007669"/>
    <property type="project" value="UniProtKB-KW"/>
</dbReference>
<keyword evidence="3 9" id="KW-0032">Aminotransferase</keyword>
<dbReference type="InterPro" id="IPR015424">
    <property type="entry name" value="PyrdxlP-dep_Trfase"/>
</dbReference>
<accession>A0ABW3UPS2</accession>
<sequence length="461" mass="51369">MWFSIDKQSRLPMFRQVFEAFRDAILSGRLPAGYKLPSTRELAGELHVSRNVILEAYELLLAEGYITGRQGAGSYVAEGARLLGYRPANPRKLAENEHAGADSAEDVISFRTGLPAVDLFPLKQWGALLQSVCMEASTSQLDYGDCSGNPELRRILADYLWRMRGVIAKPEQILVTNGAVQALDLIVRALLADGDEAVVEDPSNEDLRTILTSTGAVLHRIPVDDSGMLTQSLPADSMPRCIYVTPSHQFPLGGIMPIQRRIELVEYARCCGSYILEDDYDSEFRFDGAPVHSLQSLCTERVIYIGTFSKIMFPSLRIGYMVLPEPLVPLCRKLKKLTDYQTPSLDQLALARFMEAGYLNTHILKMKKLYRKRREKLVEALHKVVDMSFRVCGKAAGLHMVIEFKHPFPEGLSDALLEQQVAVTVLPDNRMLLGYGHLNEEQIEEGVSRIGRALQVGAGVS</sequence>
<evidence type="ECO:0000313" key="10">
    <source>
        <dbReference type="Proteomes" id="UP001597180"/>
    </source>
</evidence>
<name>A0ABW3UPS2_9BACL</name>
<comment type="similarity">
    <text evidence="2">In the C-terminal section; belongs to the class-I pyridoxal-phosphate-dependent aminotransferase family.</text>
</comment>
<evidence type="ECO:0000259" key="8">
    <source>
        <dbReference type="PROSITE" id="PS50949"/>
    </source>
</evidence>
<comment type="cofactor">
    <cofactor evidence="1">
        <name>pyridoxal 5'-phosphate</name>
        <dbReference type="ChEBI" id="CHEBI:597326"/>
    </cofactor>
</comment>
<dbReference type="InterPro" id="IPR036388">
    <property type="entry name" value="WH-like_DNA-bd_sf"/>
</dbReference>
<proteinExistence type="inferred from homology"/>
<dbReference type="PROSITE" id="PS50949">
    <property type="entry name" value="HTH_GNTR"/>
    <property type="match status" value="1"/>
</dbReference>
<dbReference type="EMBL" id="JBHTLU010000019">
    <property type="protein sequence ID" value="MFD1221464.1"/>
    <property type="molecule type" value="Genomic_DNA"/>
</dbReference>
<dbReference type="Proteomes" id="UP001597180">
    <property type="component" value="Unassembled WGS sequence"/>
</dbReference>
<evidence type="ECO:0000256" key="5">
    <source>
        <dbReference type="ARBA" id="ARBA00023015"/>
    </source>
</evidence>
<keyword evidence="7" id="KW-0804">Transcription</keyword>
<dbReference type="PRINTS" id="PR00035">
    <property type="entry name" value="HTHGNTR"/>
</dbReference>
<reference evidence="10" key="1">
    <citation type="journal article" date="2019" name="Int. J. Syst. Evol. Microbiol.">
        <title>The Global Catalogue of Microorganisms (GCM) 10K type strain sequencing project: providing services to taxonomists for standard genome sequencing and annotation.</title>
        <authorList>
            <consortium name="The Broad Institute Genomics Platform"/>
            <consortium name="The Broad Institute Genome Sequencing Center for Infectious Disease"/>
            <person name="Wu L."/>
            <person name="Ma J."/>
        </authorList>
    </citation>
    <scope>NUCLEOTIDE SEQUENCE [LARGE SCALE GENOMIC DNA]</scope>
    <source>
        <strain evidence="10">CCUG 53270</strain>
    </source>
</reference>
<organism evidence="9 10">
    <name type="scientific">Paenibacillus vulneris</name>
    <dbReference type="NCBI Taxonomy" id="1133364"/>
    <lineage>
        <taxon>Bacteria</taxon>
        <taxon>Bacillati</taxon>
        <taxon>Bacillota</taxon>
        <taxon>Bacilli</taxon>
        <taxon>Bacillales</taxon>
        <taxon>Paenibacillaceae</taxon>
        <taxon>Paenibacillus</taxon>
    </lineage>
</organism>
<dbReference type="PANTHER" id="PTHR46577:SF1">
    <property type="entry name" value="HTH-TYPE TRANSCRIPTIONAL REGULATORY PROTEIN GABR"/>
    <property type="match status" value="1"/>
</dbReference>